<keyword evidence="2" id="KW-0472">Membrane</keyword>
<evidence type="ECO:0000313" key="4">
    <source>
        <dbReference type="EMBL" id="CAE0557188.1"/>
    </source>
</evidence>
<feature type="compositionally biased region" description="Basic and acidic residues" evidence="1">
    <location>
        <begin position="118"/>
        <end position="127"/>
    </location>
</feature>
<sequence length="127" mass="13425">MARSTARVLIAAVAVAALCQLSSLAFVPPAQAQLRGAQVDVDAVRGVALAGAVAMPLPAMAVEQTYDGFAPPELVAIFLPIFFVWFAYLEWEGKQEPTDNVTGAGTLGKSIDGVAGQDYKRRSPEFD</sequence>
<keyword evidence="2" id="KW-0812">Transmembrane</keyword>
<evidence type="ECO:0000256" key="3">
    <source>
        <dbReference type="SAM" id="SignalP"/>
    </source>
</evidence>
<gene>
    <name evidence="4" type="ORF">SACU0126_LOCUS15255</name>
</gene>
<proteinExistence type="predicted"/>
<feature type="region of interest" description="Disordered" evidence="1">
    <location>
        <begin position="99"/>
        <end position="127"/>
    </location>
</feature>
<evidence type="ECO:0008006" key="5">
    <source>
        <dbReference type="Google" id="ProtNLM"/>
    </source>
</evidence>
<feature type="chain" id="PRO_5030974546" description="PSII 6.1 kDa protein" evidence="3">
    <location>
        <begin position="33"/>
        <end position="127"/>
    </location>
</feature>
<name>A0A7S3WGX4_9SPIT</name>
<feature type="signal peptide" evidence="3">
    <location>
        <begin position="1"/>
        <end position="32"/>
    </location>
</feature>
<protein>
    <recommendedName>
        <fullName evidence="5">PSII 6.1 kDa protein</fullName>
    </recommendedName>
</protein>
<dbReference type="EMBL" id="HBIQ01048072">
    <property type="protein sequence ID" value="CAE0557188.1"/>
    <property type="molecule type" value="Transcribed_RNA"/>
</dbReference>
<organism evidence="4">
    <name type="scientific">Strombidinopsis acuminata</name>
    <dbReference type="NCBI Taxonomy" id="141414"/>
    <lineage>
        <taxon>Eukaryota</taxon>
        <taxon>Sar</taxon>
        <taxon>Alveolata</taxon>
        <taxon>Ciliophora</taxon>
        <taxon>Intramacronucleata</taxon>
        <taxon>Spirotrichea</taxon>
        <taxon>Choreotrichia</taxon>
        <taxon>Choreotrichida</taxon>
        <taxon>Strombidinopsidae</taxon>
        <taxon>Strombidinopsis</taxon>
    </lineage>
</organism>
<dbReference type="AlphaFoldDB" id="A0A7S3WGX4"/>
<evidence type="ECO:0000256" key="1">
    <source>
        <dbReference type="SAM" id="MobiDB-lite"/>
    </source>
</evidence>
<keyword evidence="3" id="KW-0732">Signal</keyword>
<accession>A0A7S3WGX4</accession>
<evidence type="ECO:0000256" key="2">
    <source>
        <dbReference type="SAM" id="Phobius"/>
    </source>
</evidence>
<reference evidence="4" key="1">
    <citation type="submission" date="2021-01" db="EMBL/GenBank/DDBJ databases">
        <authorList>
            <person name="Corre E."/>
            <person name="Pelletier E."/>
            <person name="Niang G."/>
            <person name="Scheremetjew M."/>
            <person name="Finn R."/>
            <person name="Kale V."/>
            <person name="Holt S."/>
            <person name="Cochrane G."/>
            <person name="Meng A."/>
            <person name="Brown T."/>
            <person name="Cohen L."/>
        </authorList>
    </citation>
    <scope>NUCLEOTIDE SEQUENCE</scope>
    <source>
        <strain evidence="4">SPMC142</strain>
    </source>
</reference>
<feature type="transmembrane region" description="Helical" evidence="2">
    <location>
        <begin position="74"/>
        <end position="91"/>
    </location>
</feature>
<keyword evidence="2" id="KW-1133">Transmembrane helix</keyword>